<dbReference type="Proteomes" id="UP000502042">
    <property type="component" value="Segment"/>
</dbReference>
<reference evidence="1 2" key="1">
    <citation type="submission" date="2020-04" db="EMBL/GenBank/DDBJ databases">
        <authorList>
            <person name="Mastropaolo M.D."/>
            <person name="Fallest-Strobl P."/>
            <person name="Kistler A.L."/>
            <person name="Garlena R.A."/>
            <person name="Russell D.A."/>
            <person name="Pope W.H."/>
            <person name="Jacobs-Sera D."/>
            <person name="Hatfull G.F."/>
        </authorList>
    </citation>
    <scope>NUCLEOTIDE SEQUENCE [LARGE SCALE GENOMIC DNA]</scope>
</reference>
<dbReference type="EMBL" id="MT310895">
    <property type="protein sequence ID" value="QJD53396.1"/>
    <property type="molecule type" value="Genomic_DNA"/>
</dbReference>
<protein>
    <submittedName>
        <fullName evidence="1">Uncharacterized protein</fullName>
    </submittedName>
</protein>
<gene>
    <name evidence="1" type="primary">66</name>
    <name evidence="1" type="ORF">SEA_STEVIEBAY_66</name>
</gene>
<accession>A0A6M3T555</accession>
<organism evidence="1 2">
    <name type="scientific">Arthrobacter phage StevieBAY</name>
    <dbReference type="NCBI Taxonomy" id="2725609"/>
    <lineage>
        <taxon>Viruses</taxon>
        <taxon>Duplodnaviria</taxon>
        <taxon>Heunggongvirae</taxon>
        <taxon>Uroviricota</taxon>
        <taxon>Caudoviricetes</taxon>
        <taxon>Berryhillviridae</taxon>
        <taxon>Marthavirus</taxon>
        <taxon>Marthavirus barretlemon</taxon>
    </lineage>
</organism>
<proteinExistence type="predicted"/>
<name>A0A6M3T555_9CAUD</name>
<evidence type="ECO:0000313" key="2">
    <source>
        <dbReference type="Proteomes" id="UP000502042"/>
    </source>
</evidence>
<evidence type="ECO:0000313" key="1">
    <source>
        <dbReference type="EMBL" id="QJD53396.1"/>
    </source>
</evidence>
<sequence length="112" mass="12021">MISTTIYEIETADEYGDWHKQLTTRDPMKALGKAAELALAGVSTRQTTLYEKDQEVKPKPVTPLAEKVNTIVGQCAGAVSVCWTGIESAGVFDSTQAAKHVKAAVAEIVELV</sequence>